<organism evidence="2 3">
    <name type="scientific">Paenibacillus uliginis N3/975</name>
    <dbReference type="NCBI Taxonomy" id="1313296"/>
    <lineage>
        <taxon>Bacteria</taxon>
        <taxon>Bacillati</taxon>
        <taxon>Bacillota</taxon>
        <taxon>Bacilli</taxon>
        <taxon>Bacillales</taxon>
        <taxon>Paenibacillaceae</taxon>
        <taxon>Paenibacillus</taxon>
    </lineage>
</organism>
<evidence type="ECO:0000313" key="3">
    <source>
        <dbReference type="Proteomes" id="UP000192940"/>
    </source>
</evidence>
<gene>
    <name evidence="2" type="ORF">SAMN05661091_2629</name>
</gene>
<protein>
    <submittedName>
        <fullName evidence="2">Acetyltransferases</fullName>
    </submittedName>
</protein>
<dbReference type="CDD" id="cd04301">
    <property type="entry name" value="NAT_SF"/>
    <property type="match status" value="1"/>
</dbReference>
<dbReference type="EMBL" id="LT840184">
    <property type="protein sequence ID" value="SMF84475.1"/>
    <property type="molecule type" value="Genomic_DNA"/>
</dbReference>
<keyword evidence="3" id="KW-1185">Reference proteome</keyword>
<dbReference type="Proteomes" id="UP000192940">
    <property type="component" value="Chromosome I"/>
</dbReference>
<dbReference type="Pfam" id="PF00583">
    <property type="entry name" value="Acetyltransf_1"/>
    <property type="match status" value="1"/>
</dbReference>
<accession>A0A1X7HER2</accession>
<dbReference type="InterPro" id="IPR016181">
    <property type="entry name" value="Acyl_CoA_acyltransferase"/>
</dbReference>
<evidence type="ECO:0000259" key="1">
    <source>
        <dbReference type="PROSITE" id="PS51186"/>
    </source>
</evidence>
<sequence>MFRELTPTELKVILSSINREQHFLYYSYLTFRKQNTVHYGQYTDQGELLGVMAFLRGLPFYAFSVFPVQKSFCLRSMLSFMKEQLHLPNDAIGNFIINEEEMAVLASQLELLKSPKKLLLMKHIHEEALPPVDKCVLYLGPPYFDLIESKMAELHTMAFTREELRHPFYGVMEQRELVAVGGYHVYSEDYVELGNIGTDVAWRRQGYGKKVCAELTRTGRLVTPNVYLNVLEENVGAIRLYQSIGYELVCKQYMVEFVIGS</sequence>
<proteinExistence type="predicted"/>
<dbReference type="PROSITE" id="PS51186">
    <property type="entry name" value="GNAT"/>
    <property type="match status" value="1"/>
</dbReference>
<dbReference type="SUPFAM" id="SSF55729">
    <property type="entry name" value="Acyl-CoA N-acyltransferases (Nat)"/>
    <property type="match status" value="1"/>
</dbReference>
<dbReference type="Gene3D" id="3.40.630.30">
    <property type="match status" value="1"/>
</dbReference>
<dbReference type="AlphaFoldDB" id="A0A1X7HER2"/>
<dbReference type="InterPro" id="IPR000182">
    <property type="entry name" value="GNAT_dom"/>
</dbReference>
<dbReference type="STRING" id="1313296.SAMN05661091_2629"/>
<reference evidence="2 3" key="1">
    <citation type="submission" date="2017-04" db="EMBL/GenBank/DDBJ databases">
        <authorList>
            <person name="Afonso C.L."/>
            <person name="Miller P.J."/>
            <person name="Scott M.A."/>
            <person name="Spackman E."/>
            <person name="Goraichik I."/>
            <person name="Dimitrov K.M."/>
            <person name="Suarez D.L."/>
            <person name="Swayne D.E."/>
        </authorList>
    </citation>
    <scope>NUCLEOTIDE SEQUENCE [LARGE SCALE GENOMIC DNA]</scope>
    <source>
        <strain evidence="2 3">N3/975</strain>
    </source>
</reference>
<keyword evidence="2" id="KW-0808">Transferase</keyword>
<evidence type="ECO:0000313" key="2">
    <source>
        <dbReference type="EMBL" id="SMF84475.1"/>
    </source>
</evidence>
<dbReference type="GO" id="GO:0016747">
    <property type="term" value="F:acyltransferase activity, transferring groups other than amino-acyl groups"/>
    <property type="evidence" value="ECO:0007669"/>
    <property type="project" value="InterPro"/>
</dbReference>
<name>A0A1X7HER2_9BACL</name>
<feature type="domain" description="N-acetyltransferase" evidence="1">
    <location>
        <begin position="109"/>
        <end position="261"/>
    </location>
</feature>